<accession>A0A5M3XQW3</accession>
<proteinExistence type="predicted"/>
<comment type="caution">
    <text evidence="2">The sequence shown here is derived from an EMBL/GenBank/DDBJ whole genome shotgun (WGS) entry which is preliminary data.</text>
</comment>
<dbReference type="InterPro" id="IPR012337">
    <property type="entry name" value="RNaseH-like_sf"/>
</dbReference>
<protein>
    <submittedName>
        <fullName evidence="2">Uncharacterized protein</fullName>
    </submittedName>
</protein>
<evidence type="ECO:0000256" key="1">
    <source>
        <dbReference type="SAM" id="MobiDB-lite"/>
    </source>
</evidence>
<sequence length="143" mass="15768">MITRRRPGRPDQRDYHLAWGPADSPVEDLVLVPGSRWRVEEAIKLGKSACGLADYEVRSWHGWYRHITLAQLAAAFLTVHDVRTAAEIDAGQAALHLDSASPGAHTGGHHRPRQPQPAKQAPGHPSTAPNLRQPQRSTTERLS</sequence>
<reference evidence="2 3" key="1">
    <citation type="submission" date="2019-10" db="EMBL/GenBank/DDBJ databases">
        <title>Whole genome shotgun sequence of Acrocarpospora pleiomorpha NBRC 16267.</title>
        <authorList>
            <person name="Ichikawa N."/>
            <person name="Kimura A."/>
            <person name="Kitahashi Y."/>
            <person name="Komaki H."/>
            <person name="Oguchi A."/>
        </authorList>
    </citation>
    <scope>NUCLEOTIDE SEQUENCE [LARGE SCALE GENOMIC DNA]</scope>
    <source>
        <strain evidence="2 3">NBRC 16267</strain>
    </source>
</reference>
<keyword evidence="3" id="KW-1185">Reference proteome</keyword>
<dbReference type="EMBL" id="BLAF01000041">
    <property type="protein sequence ID" value="GES23422.1"/>
    <property type="molecule type" value="Genomic_DNA"/>
</dbReference>
<evidence type="ECO:0000313" key="2">
    <source>
        <dbReference type="EMBL" id="GES23422.1"/>
    </source>
</evidence>
<dbReference type="Proteomes" id="UP000377595">
    <property type="component" value="Unassembled WGS sequence"/>
</dbReference>
<feature type="compositionally biased region" description="Polar residues" evidence="1">
    <location>
        <begin position="127"/>
        <end position="137"/>
    </location>
</feature>
<dbReference type="AlphaFoldDB" id="A0A5M3XQW3"/>
<feature type="region of interest" description="Disordered" evidence="1">
    <location>
        <begin position="96"/>
        <end position="143"/>
    </location>
</feature>
<dbReference type="SUPFAM" id="SSF53098">
    <property type="entry name" value="Ribonuclease H-like"/>
    <property type="match status" value="1"/>
</dbReference>
<evidence type="ECO:0000313" key="3">
    <source>
        <dbReference type="Proteomes" id="UP000377595"/>
    </source>
</evidence>
<organism evidence="2 3">
    <name type="scientific">Acrocarpospora pleiomorpha</name>
    <dbReference type="NCBI Taxonomy" id="90975"/>
    <lineage>
        <taxon>Bacteria</taxon>
        <taxon>Bacillati</taxon>
        <taxon>Actinomycetota</taxon>
        <taxon>Actinomycetes</taxon>
        <taxon>Streptosporangiales</taxon>
        <taxon>Streptosporangiaceae</taxon>
        <taxon>Acrocarpospora</taxon>
    </lineage>
</organism>
<gene>
    <name evidence="2" type="ORF">Aple_063210</name>
</gene>
<dbReference type="RefSeq" id="WP_155348318.1">
    <property type="nucleotide sequence ID" value="NZ_BAAAHM010000006.1"/>
</dbReference>
<name>A0A5M3XQW3_9ACTN</name>
<dbReference type="OrthoDB" id="4954307at2"/>